<gene>
    <name evidence="3" type="ORF">LA521A_17350</name>
</gene>
<dbReference type="RefSeq" id="WP_425494580.1">
    <property type="nucleotide sequence ID" value="NZ_AP027041.1"/>
</dbReference>
<feature type="chain" id="PRO_5045901297" evidence="2">
    <location>
        <begin position="20"/>
        <end position="250"/>
    </location>
</feature>
<dbReference type="PANTHER" id="PTHR31360:SF0">
    <property type="entry name" value="OIL BODY-ASSOCIATED PROTEIN 1B"/>
    <property type="match status" value="1"/>
</dbReference>
<proteinExistence type="predicted"/>
<dbReference type="Proteomes" id="UP001317822">
    <property type="component" value="Chromosome"/>
</dbReference>
<protein>
    <submittedName>
        <fullName evidence="3">OBAP family protein</fullName>
    </submittedName>
</protein>
<keyword evidence="2" id="KW-0732">Signal</keyword>
<dbReference type="EMBL" id="AP027041">
    <property type="protein sequence ID" value="BDU16534.1"/>
    <property type="molecule type" value="Genomic_DNA"/>
</dbReference>
<evidence type="ECO:0000313" key="3">
    <source>
        <dbReference type="EMBL" id="BDU16534.1"/>
    </source>
</evidence>
<feature type="signal peptide" evidence="2">
    <location>
        <begin position="1"/>
        <end position="19"/>
    </location>
</feature>
<dbReference type="PANTHER" id="PTHR31360">
    <property type="match status" value="1"/>
</dbReference>
<sequence>MRCAAALPCLAALALAACTQDTQPVVAPPGEAKRPRTQVLEAGAAMLQDNGPLAKLDIHLVGFHPMKQSPDHQMEAHHFCRQVNEDFAQCVLFDGSTAEANLTGIEYIVSEKLFQQLSPQERAYWHPHNAEILTGQLVAPGIPAAAEQALMRSKMNSYGKTWHTWHTRSGVQPGNALPLGPAMLAWSFNRDGEIRPGLVESRDRELRMSTDEVRRERQSLLPLAHPQEGVDALKAHFPQSRPIPGVERKR</sequence>
<dbReference type="Pfam" id="PF06884">
    <property type="entry name" value="DUF1264"/>
    <property type="match status" value="1"/>
</dbReference>
<evidence type="ECO:0000313" key="4">
    <source>
        <dbReference type="Proteomes" id="UP001317822"/>
    </source>
</evidence>
<reference evidence="3 4" key="1">
    <citation type="journal article" date="2023" name="Int. J. Syst. Evol. Microbiol.">
        <title>Physiological and genomic analyses of cobalamin (vitamin B12)-auxotrophy of Lysobacter auxotrophicus sp. nov., a methionine-auxotrophic chitinolytic bacterium isolated from chitin-treated soil.</title>
        <authorList>
            <person name="Saito A."/>
            <person name="Dohra H."/>
            <person name="Hamada M."/>
            <person name="Moriuchi R."/>
            <person name="Kotsuchibashi Y."/>
            <person name="Mori K."/>
        </authorList>
    </citation>
    <scope>NUCLEOTIDE SEQUENCE [LARGE SCALE GENOMIC DNA]</scope>
    <source>
        <strain evidence="3 4">5-21a</strain>
    </source>
</reference>
<dbReference type="PROSITE" id="PS51257">
    <property type="entry name" value="PROKAR_LIPOPROTEIN"/>
    <property type="match status" value="1"/>
</dbReference>
<organism evidence="3 4">
    <name type="scientific">Lysobacter auxotrophicus</name>
    <dbReference type="NCBI Taxonomy" id="2992573"/>
    <lineage>
        <taxon>Bacteria</taxon>
        <taxon>Pseudomonadati</taxon>
        <taxon>Pseudomonadota</taxon>
        <taxon>Gammaproteobacteria</taxon>
        <taxon>Lysobacterales</taxon>
        <taxon>Lysobacteraceae</taxon>
        <taxon>Lysobacter</taxon>
    </lineage>
</organism>
<keyword evidence="4" id="KW-1185">Reference proteome</keyword>
<name>A0ABN6UJS2_9GAMM</name>
<evidence type="ECO:0000256" key="2">
    <source>
        <dbReference type="SAM" id="SignalP"/>
    </source>
</evidence>
<dbReference type="InterPro" id="IPR010686">
    <property type="entry name" value="OBAP-like"/>
</dbReference>
<evidence type="ECO:0000256" key="1">
    <source>
        <dbReference type="SAM" id="MobiDB-lite"/>
    </source>
</evidence>
<accession>A0ABN6UJS2</accession>
<feature type="region of interest" description="Disordered" evidence="1">
    <location>
        <begin position="222"/>
        <end position="250"/>
    </location>
</feature>